<sequence length="227" mass="25334">VVECWSSVLHSFDPSREEEERENPYTEIKSRNCSLQLWISPECFHLLIKTSLTHNEEEGVSISAAHHDVGIPVQELDTFLQTPEAALHAAQQKFGKLILSTWEDQGSKSQGACVVSTQREGREDGISRNVIWLLEGPVIGSKICTPEEEEDVIELKQDEVSVVQRLTTIKSKQALCIRALDGNIGCVECLGEEKQKRQINAEIVFLLKGHLFIVSPHCCAFKKGIGL</sequence>
<protein>
    <submittedName>
        <fullName evidence="1">Uncharacterized protein</fullName>
    </submittedName>
</protein>
<reference evidence="1" key="2">
    <citation type="submission" date="2025-09" db="UniProtKB">
        <authorList>
            <consortium name="Ensembl"/>
        </authorList>
    </citation>
    <scope>IDENTIFICATION</scope>
</reference>
<name>A0A3Q2CU93_CYPVA</name>
<dbReference type="OMA" id="GQHEVGQ"/>
<evidence type="ECO:0000313" key="1">
    <source>
        <dbReference type="Ensembl" id="ENSCVAP00000009244.1"/>
    </source>
</evidence>
<keyword evidence="2" id="KW-1185">Reference proteome</keyword>
<evidence type="ECO:0000313" key="2">
    <source>
        <dbReference type="Proteomes" id="UP000265020"/>
    </source>
</evidence>
<reference evidence="1" key="1">
    <citation type="submission" date="2025-08" db="UniProtKB">
        <authorList>
            <consortium name="Ensembl"/>
        </authorList>
    </citation>
    <scope>IDENTIFICATION</scope>
</reference>
<proteinExistence type="predicted"/>
<accession>A0A3Q2CU93</accession>
<organism evidence="1 2">
    <name type="scientific">Cyprinodon variegatus</name>
    <name type="common">Sheepshead minnow</name>
    <dbReference type="NCBI Taxonomy" id="28743"/>
    <lineage>
        <taxon>Eukaryota</taxon>
        <taxon>Metazoa</taxon>
        <taxon>Chordata</taxon>
        <taxon>Craniata</taxon>
        <taxon>Vertebrata</taxon>
        <taxon>Euteleostomi</taxon>
        <taxon>Actinopterygii</taxon>
        <taxon>Neopterygii</taxon>
        <taxon>Teleostei</taxon>
        <taxon>Neoteleostei</taxon>
        <taxon>Acanthomorphata</taxon>
        <taxon>Ovalentaria</taxon>
        <taxon>Atherinomorphae</taxon>
        <taxon>Cyprinodontiformes</taxon>
        <taxon>Cyprinodontidae</taxon>
        <taxon>Cyprinodon</taxon>
    </lineage>
</organism>
<dbReference type="Ensembl" id="ENSCVAT00000000266.1">
    <property type="protein sequence ID" value="ENSCVAP00000009244.1"/>
    <property type="gene ID" value="ENSCVAG00000011179.1"/>
</dbReference>
<dbReference type="Proteomes" id="UP000265020">
    <property type="component" value="Unassembled WGS sequence"/>
</dbReference>
<dbReference type="AlphaFoldDB" id="A0A3Q2CU93"/>
<dbReference type="GeneTree" id="ENSGT00960000186758"/>